<dbReference type="GO" id="GO:0009317">
    <property type="term" value="C:acetyl-CoA carboxylase complex"/>
    <property type="evidence" value="ECO:0007669"/>
    <property type="project" value="InterPro"/>
</dbReference>
<evidence type="ECO:0000256" key="7">
    <source>
        <dbReference type="ARBA" id="ARBA00023098"/>
    </source>
</evidence>
<dbReference type="GO" id="GO:0005524">
    <property type="term" value="F:ATP binding"/>
    <property type="evidence" value="ECO:0007669"/>
    <property type="project" value="UniProtKB-KW"/>
</dbReference>
<dbReference type="RefSeq" id="WP_050061705.1">
    <property type="nucleotide sequence ID" value="NZ_JACHEK010000006.1"/>
</dbReference>
<dbReference type="InterPro" id="IPR001095">
    <property type="entry name" value="Acetyl_CoA_COase_a_su"/>
</dbReference>
<accession>A0A841JUV7</accession>
<sequence>MTDQASGATPQISEAKPVSSAWIKTELARHPQRPDPMNFIDAIFTDLSEIHGDRYFNDDPAMYCAFARFDGEEVMVIANLKGRSTKEKALRNFGMPNPEGYRKALRAMKIAEKFNRPIFTFIDLMGAWLGVSAEERGQAEAIARNLREMSRLRVPTIATITGEGGSGGALGLAVADRVLILEKAIYSVISPEACASISWRDASKRALAAEALKATAADVEGFGCVDDIVLEPGDGAHEDPAAAANLLAEKLRWHFKELQSLSVDELLKRRYDKFRNIAQFYTV</sequence>
<comment type="function">
    <text evidence="10">Component of the acetyl coenzyme A carboxylase (ACC) complex. First, biotin carboxylase catalyzes the carboxylation of biotin on its carrier protein (BCCP) and then the CO(2) group is transferred by the carboxyltransferase to acetyl-CoA to form malonyl-CoA.</text>
</comment>
<dbReference type="UniPathway" id="UPA00655">
    <property type="reaction ID" value="UER00711"/>
</dbReference>
<comment type="caution">
    <text evidence="12">The sequence shown here is derived from an EMBL/GenBank/DDBJ whole genome shotgun (WGS) entry which is preliminary data.</text>
</comment>
<dbReference type="AlphaFoldDB" id="A0A841JUV7"/>
<comment type="subcellular location">
    <subcellularLocation>
        <location evidence="10">Cytoplasm</location>
    </subcellularLocation>
</comment>
<dbReference type="Gene3D" id="3.90.226.10">
    <property type="entry name" value="2-enoyl-CoA Hydratase, Chain A, domain 1"/>
    <property type="match status" value="1"/>
</dbReference>
<reference evidence="12 13" key="1">
    <citation type="submission" date="2020-08" db="EMBL/GenBank/DDBJ databases">
        <title>Genomic Encyclopedia of Type Strains, Phase IV (KMG-IV): sequencing the most valuable type-strain genomes for metagenomic binning, comparative biology and taxonomic classification.</title>
        <authorList>
            <person name="Goeker M."/>
        </authorList>
    </citation>
    <scope>NUCLEOTIDE SEQUENCE [LARGE SCALE GENOMIC DNA]</scope>
    <source>
        <strain evidence="12 13">DSM 103733</strain>
    </source>
</reference>
<dbReference type="EC" id="2.1.3.15" evidence="10"/>
<dbReference type="InterPro" id="IPR029045">
    <property type="entry name" value="ClpP/crotonase-like_dom_sf"/>
</dbReference>
<evidence type="ECO:0000256" key="3">
    <source>
        <dbReference type="ARBA" id="ARBA00022679"/>
    </source>
</evidence>
<keyword evidence="3 10" id="KW-0808">Transferase</keyword>
<dbReference type="NCBIfam" id="NF004344">
    <property type="entry name" value="PRK05724.1"/>
    <property type="match status" value="1"/>
</dbReference>
<evidence type="ECO:0000256" key="8">
    <source>
        <dbReference type="ARBA" id="ARBA00023160"/>
    </source>
</evidence>
<keyword evidence="8 10" id="KW-0275">Fatty acid biosynthesis</keyword>
<dbReference type="PROSITE" id="PS50989">
    <property type="entry name" value="COA_CT_CTER"/>
    <property type="match status" value="1"/>
</dbReference>
<dbReference type="Proteomes" id="UP000538666">
    <property type="component" value="Unassembled WGS sequence"/>
</dbReference>
<keyword evidence="13" id="KW-1185">Reference proteome</keyword>
<evidence type="ECO:0000256" key="4">
    <source>
        <dbReference type="ARBA" id="ARBA00022741"/>
    </source>
</evidence>
<dbReference type="GO" id="GO:0016743">
    <property type="term" value="F:carboxyl- or carbamoyltransferase activity"/>
    <property type="evidence" value="ECO:0007669"/>
    <property type="project" value="UniProtKB-UniRule"/>
</dbReference>
<evidence type="ECO:0000313" key="12">
    <source>
        <dbReference type="EMBL" id="MBB6145173.1"/>
    </source>
</evidence>
<evidence type="ECO:0000256" key="2">
    <source>
        <dbReference type="ARBA" id="ARBA00022516"/>
    </source>
</evidence>
<keyword evidence="5 10" id="KW-0276">Fatty acid metabolism</keyword>
<dbReference type="SUPFAM" id="SSF52096">
    <property type="entry name" value="ClpP/crotonase"/>
    <property type="match status" value="1"/>
</dbReference>
<protein>
    <recommendedName>
        <fullName evidence="10">Acetyl-coenzyme A carboxylase carboxyl transferase subunit alpha</fullName>
        <shortName evidence="10">ACCase subunit alpha</shortName>
        <shortName evidence="10">Acetyl-CoA carboxylase carboxyltransferase subunit alpha</shortName>
        <ecNumber evidence="10">2.1.3.15</ecNumber>
    </recommendedName>
</protein>
<dbReference type="PANTHER" id="PTHR42853:SF3">
    <property type="entry name" value="ACETYL-COENZYME A CARBOXYLASE CARBOXYL TRANSFERASE SUBUNIT ALPHA, CHLOROPLASTIC"/>
    <property type="match status" value="1"/>
</dbReference>
<evidence type="ECO:0000256" key="6">
    <source>
        <dbReference type="ARBA" id="ARBA00022840"/>
    </source>
</evidence>
<evidence type="ECO:0000259" key="11">
    <source>
        <dbReference type="PROSITE" id="PS50989"/>
    </source>
</evidence>
<evidence type="ECO:0000313" key="13">
    <source>
        <dbReference type="Proteomes" id="UP000538666"/>
    </source>
</evidence>
<dbReference type="EMBL" id="JACHEK010000006">
    <property type="protein sequence ID" value="MBB6145173.1"/>
    <property type="molecule type" value="Genomic_DNA"/>
</dbReference>
<dbReference type="PRINTS" id="PR01069">
    <property type="entry name" value="ACCCTRFRASEA"/>
</dbReference>
<gene>
    <name evidence="10" type="primary">accA</name>
    <name evidence="12" type="ORF">HNQ77_003131</name>
</gene>
<keyword evidence="2 10" id="KW-0444">Lipid biosynthesis</keyword>
<evidence type="ECO:0000256" key="9">
    <source>
        <dbReference type="ARBA" id="ARBA00049152"/>
    </source>
</evidence>
<dbReference type="InterPro" id="IPR011763">
    <property type="entry name" value="COA_CT_C"/>
</dbReference>
<comment type="catalytic activity">
    <reaction evidence="9 10">
        <text>N(6)-carboxybiotinyl-L-lysyl-[protein] + acetyl-CoA = N(6)-biotinyl-L-lysyl-[protein] + malonyl-CoA</text>
        <dbReference type="Rhea" id="RHEA:54728"/>
        <dbReference type="Rhea" id="RHEA-COMP:10505"/>
        <dbReference type="Rhea" id="RHEA-COMP:10506"/>
        <dbReference type="ChEBI" id="CHEBI:57288"/>
        <dbReference type="ChEBI" id="CHEBI:57384"/>
        <dbReference type="ChEBI" id="CHEBI:83144"/>
        <dbReference type="ChEBI" id="CHEBI:83145"/>
        <dbReference type="EC" id="2.1.3.15"/>
    </reaction>
</comment>
<dbReference type="NCBIfam" id="TIGR00513">
    <property type="entry name" value="accA"/>
    <property type="match status" value="1"/>
</dbReference>
<keyword evidence="7 10" id="KW-0443">Lipid metabolism</keyword>
<comment type="subunit">
    <text evidence="10">Acetyl-CoA carboxylase is a heterohexamer composed of biotin carboxyl carrier protein (AccB), biotin carboxylase (AccC) and two subunits each of ACCase subunit alpha (AccA) and ACCase subunit beta (AccD).</text>
</comment>
<dbReference type="GO" id="GO:2001295">
    <property type="term" value="P:malonyl-CoA biosynthetic process"/>
    <property type="evidence" value="ECO:0007669"/>
    <property type="project" value="UniProtKB-UniRule"/>
</dbReference>
<dbReference type="HAMAP" id="MF_00823">
    <property type="entry name" value="AcetylCoA_CT_alpha"/>
    <property type="match status" value="1"/>
</dbReference>
<keyword evidence="10" id="KW-0963">Cytoplasm</keyword>
<proteinExistence type="inferred from homology"/>
<keyword evidence="12" id="KW-0436">Ligase</keyword>
<keyword evidence="4 10" id="KW-0547">Nucleotide-binding</keyword>
<evidence type="ECO:0000256" key="5">
    <source>
        <dbReference type="ARBA" id="ARBA00022832"/>
    </source>
</evidence>
<feature type="domain" description="CoA carboxyltransferase C-terminal" evidence="11">
    <location>
        <begin position="13"/>
        <end position="257"/>
    </location>
</feature>
<organism evidence="12 13">
    <name type="scientific">Silvibacterium bohemicum</name>
    <dbReference type="NCBI Taxonomy" id="1577686"/>
    <lineage>
        <taxon>Bacteria</taxon>
        <taxon>Pseudomonadati</taxon>
        <taxon>Acidobacteriota</taxon>
        <taxon>Terriglobia</taxon>
        <taxon>Terriglobales</taxon>
        <taxon>Acidobacteriaceae</taxon>
        <taxon>Silvibacterium</taxon>
    </lineage>
</organism>
<comment type="similarity">
    <text evidence="10">Belongs to the AccA family.</text>
</comment>
<dbReference type="NCBIfam" id="NF041504">
    <property type="entry name" value="AccA_sub"/>
    <property type="match status" value="1"/>
</dbReference>
<dbReference type="OrthoDB" id="9808023at2"/>
<dbReference type="Pfam" id="PF03255">
    <property type="entry name" value="ACCA"/>
    <property type="match status" value="1"/>
</dbReference>
<name>A0A841JUV7_9BACT</name>
<evidence type="ECO:0000256" key="1">
    <source>
        <dbReference type="ARBA" id="ARBA00004956"/>
    </source>
</evidence>
<keyword evidence="6 10" id="KW-0067">ATP-binding</keyword>
<dbReference type="GO" id="GO:0006633">
    <property type="term" value="P:fatty acid biosynthetic process"/>
    <property type="evidence" value="ECO:0007669"/>
    <property type="project" value="UniProtKB-KW"/>
</dbReference>
<evidence type="ECO:0000256" key="10">
    <source>
        <dbReference type="HAMAP-Rule" id="MF_00823"/>
    </source>
</evidence>
<dbReference type="PANTHER" id="PTHR42853">
    <property type="entry name" value="ACETYL-COENZYME A CARBOXYLASE CARBOXYL TRANSFERASE SUBUNIT ALPHA"/>
    <property type="match status" value="1"/>
</dbReference>
<dbReference type="GO" id="GO:0003989">
    <property type="term" value="F:acetyl-CoA carboxylase activity"/>
    <property type="evidence" value="ECO:0007669"/>
    <property type="project" value="InterPro"/>
</dbReference>
<comment type="pathway">
    <text evidence="1 10">Lipid metabolism; malonyl-CoA biosynthesis; malonyl-CoA from acetyl-CoA: step 1/1.</text>
</comment>